<protein>
    <submittedName>
        <fullName evidence="1">Uncharacterized protein</fullName>
    </submittedName>
</protein>
<dbReference type="Proteomes" id="UP001060085">
    <property type="component" value="Linkage Group LG08"/>
</dbReference>
<keyword evidence="2" id="KW-1185">Reference proteome</keyword>
<dbReference type="EMBL" id="CM044708">
    <property type="protein sequence ID" value="KAI5649764.1"/>
    <property type="molecule type" value="Genomic_DNA"/>
</dbReference>
<proteinExistence type="predicted"/>
<evidence type="ECO:0000313" key="2">
    <source>
        <dbReference type="Proteomes" id="UP001060085"/>
    </source>
</evidence>
<name>A0ACB9ZQW3_CATRO</name>
<sequence length="204" mass="22187">MLFSDDTTSSPESPSSVLGYVPSLVTPSNNSILDQLPFIDEGVLFTQIGKSLIRLSLAFRAGKSIPMYVLAALDPPKHVIGLKDPFLTFCGALGMDRIEGIGHPDRRPYAAGGALRSSTGKFHTGFAIALGSNGSNSLAEAKGILYGLKLVRSLANQVIDALWPTWIHFILRLSECPLGFDFVNNIYTYIYICIYIYARIARVG</sequence>
<accession>A0ACB9ZQW3</accession>
<organism evidence="1 2">
    <name type="scientific">Catharanthus roseus</name>
    <name type="common">Madagascar periwinkle</name>
    <name type="synonym">Vinca rosea</name>
    <dbReference type="NCBI Taxonomy" id="4058"/>
    <lineage>
        <taxon>Eukaryota</taxon>
        <taxon>Viridiplantae</taxon>
        <taxon>Streptophyta</taxon>
        <taxon>Embryophyta</taxon>
        <taxon>Tracheophyta</taxon>
        <taxon>Spermatophyta</taxon>
        <taxon>Magnoliopsida</taxon>
        <taxon>eudicotyledons</taxon>
        <taxon>Gunneridae</taxon>
        <taxon>Pentapetalae</taxon>
        <taxon>asterids</taxon>
        <taxon>lamiids</taxon>
        <taxon>Gentianales</taxon>
        <taxon>Apocynaceae</taxon>
        <taxon>Rauvolfioideae</taxon>
        <taxon>Vinceae</taxon>
        <taxon>Catharanthinae</taxon>
        <taxon>Catharanthus</taxon>
    </lineage>
</organism>
<comment type="caution">
    <text evidence="1">The sequence shown here is derived from an EMBL/GenBank/DDBJ whole genome shotgun (WGS) entry which is preliminary data.</text>
</comment>
<reference evidence="2" key="1">
    <citation type="journal article" date="2023" name="Nat. Plants">
        <title>Single-cell RNA sequencing provides a high-resolution roadmap for understanding the multicellular compartmentation of specialized metabolism.</title>
        <authorList>
            <person name="Sun S."/>
            <person name="Shen X."/>
            <person name="Li Y."/>
            <person name="Li Y."/>
            <person name="Wang S."/>
            <person name="Li R."/>
            <person name="Zhang H."/>
            <person name="Shen G."/>
            <person name="Guo B."/>
            <person name="Wei J."/>
            <person name="Xu J."/>
            <person name="St-Pierre B."/>
            <person name="Chen S."/>
            <person name="Sun C."/>
        </authorList>
    </citation>
    <scope>NUCLEOTIDE SEQUENCE [LARGE SCALE GENOMIC DNA]</scope>
</reference>
<evidence type="ECO:0000313" key="1">
    <source>
        <dbReference type="EMBL" id="KAI5649764.1"/>
    </source>
</evidence>
<gene>
    <name evidence="1" type="ORF">M9H77_35769</name>
</gene>